<dbReference type="PANTHER" id="PTHR33908">
    <property type="entry name" value="MANNOSYLTRANSFERASE YKCB-RELATED"/>
    <property type="match status" value="1"/>
</dbReference>
<dbReference type="Pfam" id="PF13231">
    <property type="entry name" value="PMT_2"/>
    <property type="match status" value="1"/>
</dbReference>
<feature type="domain" description="Glycosyltransferase RgtA/B/C/D-like" evidence="9">
    <location>
        <begin position="66"/>
        <end position="226"/>
    </location>
</feature>
<comment type="caution">
    <text evidence="10">The sequence shown here is derived from an EMBL/GenBank/DDBJ whole genome shotgun (WGS) entry which is preliminary data.</text>
</comment>
<keyword evidence="6 8" id="KW-1133">Transmembrane helix</keyword>
<evidence type="ECO:0000256" key="5">
    <source>
        <dbReference type="ARBA" id="ARBA00022692"/>
    </source>
</evidence>
<evidence type="ECO:0000256" key="8">
    <source>
        <dbReference type="SAM" id="Phobius"/>
    </source>
</evidence>
<feature type="transmembrane region" description="Helical" evidence="8">
    <location>
        <begin position="307"/>
        <end position="325"/>
    </location>
</feature>
<keyword evidence="3 10" id="KW-0328">Glycosyltransferase</keyword>
<keyword evidence="11" id="KW-1185">Reference proteome</keyword>
<dbReference type="AlphaFoldDB" id="A0A2N3WY46"/>
<proteinExistence type="predicted"/>
<evidence type="ECO:0000259" key="9">
    <source>
        <dbReference type="Pfam" id="PF13231"/>
    </source>
</evidence>
<evidence type="ECO:0000256" key="3">
    <source>
        <dbReference type="ARBA" id="ARBA00022676"/>
    </source>
</evidence>
<comment type="subcellular location">
    <subcellularLocation>
        <location evidence="1">Cell membrane</location>
        <topology evidence="1">Multi-pass membrane protein</topology>
    </subcellularLocation>
</comment>
<dbReference type="GO" id="GO:0005886">
    <property type="term" value="C:plasma membrane"/>
    <property type="evidence" value="ECO:0007669"/>
    <property type="project" value="UniProtKB-SubCell"/>
</dbReference>
<name>A0A2N3WY46_9NOCA</name>
<feature type="transmembrane region" description="Helical" evidence="8">
    <location>
        <begin position="186"/>
        <end position="201"/>
    </location>
</feature>
<dbReference type="EMBL" id="PJMW01000001">
    <property type="protein sequence ID" value="PKV98789.1"/>
    <property type="molecule type" value="Genomic_DNA"/>
</dbReference>
<dbReference type="RefSeq" id="WP_101463194.1">
    <property type="nucleotide sequence ID" value="NZ_PJMW01000001.1"/>
</dbReference>
<evidence type="ECO:0000256" key="1">
    <source>
        <dbReference type="ARBA" id="ARBA00004651"/>
    </source>
</evidence>
<feature type="transmembrane region" description="Helical" evidence="8">
    <location>
        <begin position="284"/>
        <end position="301"/>
    </location>
</feature>
<evidence type="ECO:0000256" key="2">
    <source>
        <dbReference type="ARBA" id="ARBA00022475"/>
    </source>
</evidence>
<dbReference type="Proteomes" id="UP000233766">
    <property type="component" value="Unassembled WGS sequence"/>
</dbReference>
<sequence>MNVRSGTVEVPAAPITTLPAFAWREVSIVAAVAATLFLARIGRYRIGGDELYFLAAGRHLSVSYADQGPLVPLLAALSDHLAPGSTVALRLPALLFTVLAIVLSAVMAREFGGGRLPQTVAALAYATTPMAVMQSAMLSTFALDITLTAVLAWLLIRWVRTRADYLLVAAGCVAAVDFQVKWLIPIIWAVLALGVAVFGPREMLRRPAWWLGSALLAGSAAPILWWQHSNGWPQLAMGAIVRDEQLATAGVLAAPWTMIQVTGAAGLLLLAGMWAGLRAPRFRPYYFLIPMIAIGLGAVVLAGLRPYFVAGAFPGLLAAGAVYLADRGLPRRDAIIGGGFGVLATAICVALVVVLPLPDSALRQPTDDYAQIHSRSILFGPTGWDDLVTAVAESYDRIPPHQRADLVIVTQNYWQAAALDEFGPAAGLPPVFSPNRGYGYFGVPPDSATTVLYLGVDGPDTALRTRFTQTTLLTRLDDPLGFPGVNRGVAVWLCDGPGQPWSVLWPDAKELRLVDGTSRHGR</sequence>
<evidence type="ECO:0000256" key="7">
    <source>
        <dbReference type="ARBA" id="ARBA00023136"/>
    </source>
</evidence>
<keyword evidence="2" id="KW-1003">Cell membrane</keyword>
<evidence type="ECO:0000313" key="10">
    <source>
        <dbReference type="EMBL" id="PKV98789.1"/>
    </source>
</evidence>
<feature type="transmembrane region" description="Helical" evidence="8">
    <location>
        <begin position="246"/>
        <end position="272"/>
    </location>
</feature>
<evidence type="ECO:0000256" key="4">
    <source>
        <dbReference type="ARBA" id="ARBA00022679"/>
    </source>
</evidence>
<keyword evidence="7 8" id="KW-0472">Membrane</keyword>
<feature type="transmembrane region" description="Helical" evidence="8">
    <location>
        <begin position="136"/>
        <end position="156"/>
    </location>
</feature>
<keyword evidence="4 10" id="KW-0808">Transferase</keyword>
<feature type="transmembrane region" description="Helical" evidence="8">
    <location>
        <begin position="87"/>
        <end position="108"/>
    </location>
</feature>
<keyword evidence="5 8" id="KW-0812">Transmembrane</keyword>
<evidence type="ECO:0000256" key="6">
    <source>
        <dbReference type="ARBA" id="ARBA00022989"/>
    </source>
</evidence>
<dbReference type="GO" id="GO:0009103">
    <property type="term" value="P:lipopolysaccharide biosynthetic process"/>
    <property type="evidence" value="ECO:0007669"/>
    <property type="project" value="UniProtKB-ARBA"/>
</dbReference>
<dbReference type="GO" id="GO:0016763">
    <property type="term" value="F:pentosyltransferase activity"/>
    <property type="evidence" value="ECO:0007669"/>
    <property type="project" value="TreeGrafter"/>
</dbReference>
<gene>
    <name evidence="10" type="ORF">ATK86_0817</name>
</gene>
<reference evidence="10 11" key="1">
    <citation type="submission" date="2017-12" db="EMBL/GenBank/DDBJ databases">
        <title>Sequencing the genomes of 1000 Actinobacteria strains.</title>
        <authorList>
            <person name="Klenk H.-P."/>
        </authorList>
    </citation>
    <scope>NUCLEOTIDE SEQUENCE [LARGE SCALE GENOMIC DNA]</scope>
    <source>
        <strain evidence="10 11">DSM 44489</strain>
    </source>
</reference>
<organism evidence="10 11">
    <name type="scientific">Nocardia fluminea</name>
    <dbReference type="NCBI Taxonomy" id="134984"/>
    <lineage>
        <taxon>Bacteria</taxon>
        <taxon>Bacillati</taxon>
        <taxon>Actinomycetota</taxon>
        <taxon>Actinomycetes</taxon>
        <taxon>Mycobacteriales</taxon>
        <taxon>Nocardiaceae</taxon>
        <taxon>Nocardia</taxon>
    </lineage>
</organism>
<feature type="transmembrane region" description="Helical" evidence="8">
    <location>
        <begin position="208"/>
        <end position="226"/>
    </location>
</feature>
<dbReference type="OrthoDB" id="5166595at2"/>
<feature type="transmembrane region" description="Helical" evidence="8">
    <location>
        <begin position="334"/>
        <end position="357"/>
    </location>
</feature>
<dbReference type="InterPro" id="IPR050297">
    <property type="entry name" value="LipidA_mod_glycosyltrf_83"/>
</dbReference>
<accession>A0A2N3WY46</accession>
<protein>
    <submittedName>
        <fullName evidence="10">Dolichyl-phosphate-mannose-protein mannosyltransferase</fullName>
    </submittedName>
</protein>
<evidence type="ECO:0000313" key="11">
    <source>
        <dbReference type="Proteomes" id="UP000233766"/>
    </source>
</evidence>
<feature type="transmembrane region" description="Helical" evidence="8">
    <location>
        <begin position="20"/>
        <end position="39"/>
    </location>
</feature>
<dbReference type="PANTHER" id="PTHR33908:SF11">
    <property type="entry name" value="MEMBRANE PROTEIN"/>
    <property type="match status" value="1"/>
</dbReference>
<dbReference type="InterPro" id="IPR038731">
    <property type="entry name" value="RgtA/B/C-like"/>
</dbReference>